<accession>A0A1Y5FD73</accession>
<dbReference type="Gene3D" id="3.40.630.30">
    <property type="match status" value="1"/>
</dbReference>
<evidence type="ECO:0000259" key="4">
    <source>
        <dbReference type="PROSITE" id="PS51186"/>
    </source>
</evidence>
<evidence type="ECO:0000313" key="5">
    <source>
        <dbReference type="EMBL" id="OUR96919.1"/>
    </source>
</evidence>
<comment type="similarity">
    <text evidence="1">Belongs to the acetyltransferase family.</text>
</comment>
<dbReference type="PANTHER" id="PTHR10545">
    <property type="entry name" value="DIAMINE N-ACETYLTRANSFERASE"/>
    <property type="match status" value="1"/>
</dbReference>
<keyword evidence="3" id="KW-0012">Acyltransferase</keyword>
<dbReference type="FunFam" id="3.40.630.30:FF:000064">
    <property type="entry name" value="GNAT family acetyltransferase"/>
    <property type="match status" value="1"/>
</dbReference>
<keyword evidence="2" id="KW-0808">Transferase</keyword>
<organism evidence="5 6">
    <name type="scientific">Halobacteriovorax marinus</name>
    <dbReference type="NCBI Taxonomy" id="97084"/>
    <lineage>
        <taxon>Bacteria</taxon>
        <taxon>Pseudomonadati</taxon>
        <taxon>Bdellovibrionota</taxon>
        <taxon>Bacteriovoracia</taxon>
        <taxon>Bacteriovoracales</taxon>
        <taxon>Halobacteriovoraceae</taxon>
        <taxon>Halobacteriovorax</taxon>
    </lineage>
</organism>
<evidence type="ECO:0000256" key="3">
    <source>
        <dbReference type="ARBA" id="ARBA00023315"/>
    </source>
</evidence>
<dbReference type="PANTHER" id="PTHR10545:SF29">
    <property type="entry name" value="GH14572P-RELATED"/>
    <property type="match status" value="1"/>
</dbReference>
<dbReference type="GO" id="GO:0008080">
    <property type="term" value="F:N-acetyltransferase activity"/>
    <property type="evidence" value="ECO:0007669"/>
    <property type="project" value="UniProtKB-ARBA"/>
</dbReference>
<comment type="caution">
    <text evidence="5">The sequence shown here is derived from an EMBL/GenBank/DDBJ whole genome shotgun (WGS) entry which is preliminary data.</text>
</comment>
<dbReference type="Proteomes" id="UP000196531">
    <property type="component" value="Unassembled WGS sequence"/>
</dbReference>
<gene>
    <name evidence="5" type="ORF">A9Q84_11325</name>
</gene>
<sequence length="158" mass="18509">MQRTIRKSTLEDASFIYKLINDLAEYERAPEQVKLTLEQLKLDGFGDEPLFESIILELDETPVGMALFYNRYSTWKGKSLYLEDLYIIPDFRGHGLGMMTMKYLANIAVETNCHRFEWQVLDWNEPSIKFYQSLQADLDGEWVNCRLEGDLIKQLALK</sequence>
<dbReference type="CDD" id="cd04301">
    <property type="entry name" value="NAT_SF"/>
    <property type="match status" value="1"/>
</dbReference>
<dbReference type="EMBL" id="MAAO01000006">
    <property type="protein sequence ID" value="OUR96919.1"/>
    <property type="molecule type" value="Genomic_DNA"/>
</dbReference>
<dbReference type="InterPro" id="IPR000182">
    <property type="entry name" value="GNAT_dom"/>
</dbReference>
<protein>
    <recommendedName>
        <fullName evidence="4">N-acetyltransferase domain-containing protein</fullName>
    </recommendedName>
</protein>
<dbReference type="InterPro" id="IPR051016">
    <property type="entry name" value="Diverse_Substrate_AcTransf"/>
</dbReference>
<name>A0A1Y5FD73_9BACT</name>
<feature type="domain" description="N-acetyltransferase" evidence="4">
    <location>
        <begin position="3"/>
        <end position="158"/>
    </location>
</feature>
<evidence type="ECO:0000256" key="1">
    <source>
        <dbReference type="ARBA" id="ARBA00008694"/>
    </source>
</evidence>
<dbReference type="AlphaFoldDB" id="A0A1Y5FD73"/>
<evidence type="ECO:0000256" key="2">
    <source>
        <dbReference type="ARBA" id="ARBA00022679"/>
    </source>
</evidence>
<dbReference type="InterPro" id="IPR016181">
    <property type="entry name" value="Acyl_CoA_acyltransferase"/>
</dbReference>
<dbReference type="Pfam" id="PF00583">
    <property type="entry name" value="Acetyltransf_1"/>
    <property type="match status" value="1"/>
</dbReference>
<proteinExistence type="inferred from homology"/>
<dbReference type="SUPFAM" id="SSF55729">
    <property type="entry name" value="Acyl-CoA N-acyltransferases (Nat)"/>
    <property type="match status" value="1"/>
</dbReference>
<reference evidence="6" key="1">
    <citation type="journal article" date="2017" name="Proc. Natl. Acad. Sci. U.S.A.">
        <title>Simulation of Deepwater Horizon oil plume reveals substrate specialization within a complex community of hydrocarbon-degraders.</title>
        <authorList>
            <person name="Hu P."/>
            <person name="Dubinsky E.A."/>
            <person name="Probst A.J."/>
            <person name="Wang J."/>
            <person name="Sieber C.M.K."/>
            <person name="Tom L.M."/>
            <person name="Gardinali P."/>
            <person name="Banfield J.F."/>
            <person name="Atlas R.M."/>
            <person name="Andersen G.L."/>
        </authorList>
    </citation>
    <scope>NUCLEOTIDE SEQUENCE [LARGE SCALE GENOMIC DNA]</scope>
</reference>
<evidence type="ECO:0000313" key="6">
    <source>
        <dbReference type="Proteomes" id="UP000196531"/>
    </source>
</evidence>
<dbReference type="PROSITE" id="PS51186">
    <property type="entry name" value="GNAT"/>
    <property type="match status" value="1"/>
</dbReference>